<sequence length="98" mass="11126">MHLINEFKFKFNSSVSFSVNDRSFPLQETLTEMGLCYSFNSELAAYSSLEYIQSGKRSLMPGNEIFSVNPLDGEVYANLVNISSGYKVLREPSCDKHR</sequence>
<proteinExistence type="predicted"/>
<dbReference type="OrthoDB" id="6628406at2759"/>
<name>A0A9P0P332_ACAOB</name>
<dbReference type="Proteomes" id="UP001152888">
    <property type="component" value="Unassembled WGS sequence"/>
</dbReference>
<evidence type="ECO:0000313" key="2">
    <source>
        <dbReference type="Proteomes" id="UP001152888"/>
    </source>
</evidence>
<organism evidence="1 2">
    <name type="scientific">Acanthoscelides obtectus</name>
    <name type="common">Bean weevil</name>
    <name type="synonym">Bruchus obtectus</name>
    <dbReference type="NCBI Taxonomy" id="200917"/>
    <lineage>
        <taxon>Eukaryota</taxon>
        <taxon>Metazoa</taxon>
        <taxon>Ecdysozoa</taxon>
        <taxon>Arthropoda</taxon>
        <taxon>Hexapoda</taxon>
        <taxon>Insecta</taxon>
        <taxon>Pterygota</taxon>
        <taxon>Neoptera</taxon>
        <taxon>Endopterygota</taxon>
        <taxon>Coleoptera</taxon>
        <taxon>Polyphaga</taxon>
        <taxon>Cucujiformia</taxon>
        <taxon>Chrysomeloidea</taxon>
        <taxon>Chrysomelidae</taxon>
        <taxon>Bruchinae</taxon>
        <taxon>Bruchini</taxon>
        <taxon>Acanthoscelides</taxon>
    </lineage>
</organism>
<evidence type="ECO:0000313" key="1">
    <source>
        <dbReference type="EMBL" id="CAH1966766.1"/>
    </source>
</evidence>
<accession>A0A9P0P332</accession>
<gene>
    <name evidence="1" type="ORF">ACAOBT_LOCUS7030</name>
</gene>
<reference evidence="1" key="1">
    <citation type="submission" date="2022-03" db="EMBL/GenBank/DDBJ databases">
        <authorList>
            <person name="Sayadi A."/>
        </authorList>
    </citation>
    <scope>NUCLEOTIDE SEQUENCE</scope>
</reference>
<dbReference type="EMBL" id="CAKOFQ010006738">
    <property type="protein sequence ID" value="CAH1966766.1"/>
    <property type="molecule type" value="Genomic_DNA"/>
</dbReference>
<protein>
    <submittedName>
        <fullName evidence="1">Uncharacterized protein</fullName>
    </submittedName>
</protein>
<keyword evidence="2" id="KW-1185">Reference proteome</keyword>
<comment type="caution">
    <text evidence="1">The sequence shown here is derived from an EMBL/GenBank/DDBJ whole genome shotgun (WGS) entry which is preliminary data.</text>
</comment>
<dbReference type="AlphaFoldDB" id="A0A9P0P332"/>